<dbReference type="SUPFAM" id="SSF74942">
    <property type="entry name" value="YhbC-like, C-terminal domain"/>
    <property type="match status" value="1"/>
</dbReference>
<accession>A0A399FAG0</accession>
<comment type="subcellular location">
    <subcellularLocation>
        <location evidence="3">Cytoplasm</location>
    </subcellularLocation>
</comment>
<sequence>MELDTIAAEVLSPLGYVVLEASIRSSGRQPRVLVRIERADEAPVTVADLQRASYALGHELERLDPIAGRYLLELESPGAERPLLTARHFERFLGLKAKVRSPEGNFTGRIQGVHEGRVTFRLDTEEERTLELGRFKANLAEWPQTPR</sequence>
<dbReference type="HAMAP" id="MF_01077">
    <property type="entry name" value="RimP"/>
    <property type="match status" value="1"/>
</dbReference>
<evidence type="ECO:0000259" key="4">
    <source>
        <dbReference type="Pfam" id="PF02576"/>
    </source>
</evidence>
<keyword evidence="2 3" id="KW-0690">Ribosome biogenesis</keyword>
<dbReference type="Pfam" id="PF17384">
    <property type="entry name" value="DUF150_C"/>
    <property type="match status" value="1"/>
</dbReference>
<feature type="domain" description="Ribosome maturation factor RimP N-terminal" evidence="4">
    <location>
        <begin position="7"/>
        <end position="80"/>
    </location>
</feature>
<comment type="function">
    <text evidence="3">Required for maturation of 30S ribosomal subunits.</text>
</comment>
<evidence type="ECO:0000313" key="7">
    <source>
        <dbReference type="Proteomes" id="UP000266178"/>
    </source>
</evidence>
<comment type="caution">
    <text evidence="6">The sequence shown here is derived from an EMBL/GenBank/DDBJ whole genome shotgun (WGS) entry which is preliminary data.</text>
</comment>
<evidence type="ECO:0000256" key="3">
    <source>
        <dbReference type="HAMAP-Rule" id="MF_01077"/>
    </source>
</evidence>
<dbReference type="PANTHER" id="PTHR33867:SF1">
    <property type="entry name" value="RIBOSOME MATURATION FACTOR RIMP"/>
    <property type="match status" value="1"/>
</dbReference>
<proteinExistence type="inferred from homology"/>
<name>A0A399FAG0_9DEIN</name>
<dbReference type="InterPro" id="IPR028989">
    <property type="entry name" value="RimP_N"/>
</dbReference>
<dbReference type="NCBIfam" id="NF011239">
    <property type="entry name" value="PRK14645.1"/>
    <property type="match status" value="1"/>
</dbReference>
<dbReference type="InterPro" id="IPR036847">
    <property type="entry name" value="RimP_C_sf"/>
</dbReference>
<dbReference type="SUPFAM" id="SSF75420">
    <property type="entry name" value="YhbC-like, N-terminal domain"/>
    <property type="match status" value="1"/>
</dbReference>
<keyword evidence="7" id="KW-1185">Reference proteome</keyword>
<dbReference type="Proteomes" id="UP000266178">
    <property type="component" value="Unassembled WGS sequence"/>
</dbReference>
<dbReference type="GO" id="GO:0000028">
    <property type="term" value="P:ribosomal small subunit assembly"/>
    <property type="evidence" value="ECO:0007669"/>
    <property type="project" value="TreeGrafter"/>
</dbReference>
<evidence type="ECO:0000313" key="6">
    <source>
        <dbReference type="EMBL" id="RIH92249.1"/>
    </source>
</evidence>
<dbReference type="AlphaFoldDB" id="A0A399FAG0"/>
<evidence type="ECO:0000256" key="1">
    <source>
        <dbReference type="ARBA" id="ARBA00022490"/>
    </source>
</evidence>
<dbReference type="Gene3D" id="3.30.300.70">
    <property type="entry name" value="RimP-like superfamily, N-terminal"/>
    <property type="match status" value="1"/>
</dbReference>
<protein>
    <recommendedName>
        <fullName evidence="3">Ribosome maturation factor RimP</fullName>
    </recommendedName>
</protein>
<comment type="similarity">
    <text evidence="3">Belongs to the RimP family.</text>
</comment>
<dbReference type="GO" id="GO:0005829">
    <property type="term" value="C:cytosol"/>
    <property type="evidence" value="ECO:0007669"/>
    <property type="project" value="TreeGrafter"/>
</dbReference>
<keyword evidence="1 3" id="KW-0963">Cytoplasm</keyword>
<dbReference type="InterPro" id="IPR003728">
    <property type="entry name" value="Ribosome_maturation_RimP"/>
</dbReference>
<dbReference type="OrthoDB" id="9805006at2"/>
<dbReference type="Pfam" id="PF02576">
    <property type="entry name" value="RimP_N"/>
    <property type="match status" value="1"/>
</dbReference>
<feature type="domain" description="Ribosome maturation factor RimP C-terminal" evidence="5">
    <location>
        <begin position="83"/>
        <end position="131"/>
    </location>
</feature>
<gene>
    <name evidence="3 6" type="primary">rimP</name>
    <name evidence="6" type="ORF">Mgrana_01799</name>
</gene>
<dbReference type="EMBL" id="QWLB01000022">
    <property type="protein sequence ID" value="RIH92249.1"/>
    <property type="molecule type" value="Genomic_DNA"/>
</dbReference>
<evidence type="ECO:0000256" key="2">
    <source>
        <dbReference type="ARBA" id="ARBA00022517"/>
    </source>
</evidence>
<dbReference type="GO" id="GO:0006412">
    <property type="term" value="P:translation"/>
    <property type="evidence" value="ECO:0007669"/>
    <property type="project" value="TreeGrafter"/>
</dbReference>
<dbReference type="InterPro" id="IPR028998">
    <property type="entry name" value="RimP_C"/>
</dbReference>
<dbReference type="CDD" id="cd01734">
    <property type="entry name" value="YlxS_C"/>
    <property type="match status" value="1"/>
</dbReference>
<organism evidence="6 7">
    <name type="scientific">Meiothermus granaticius NBRC 107808</name>
    <dbReference type="NCBI Taxonomy" id="1227551"/>
    <lineage>
        <taxon>Bacteria</taxon>
        <taxon>Thermotogati</taxon>
        <taxon>Deinococcota</taxon>
        <taxon>Deinococci</taxon>
        <taxon>Thermales</taxon>
        <taxon>Thermaceae</taxon>
        <taxon>Meiothermus</taxon>
    </lineage>
</organism>
<dbReference type="InterPro" id="IPR035956">
    <property type="entry name" value="RimP_N_sf"/>
</dbReference>
<evidence type="ECO:0000259" key="5">
    <source>
        <dbReference type="Pfam" id="PF17384"/>
    </source>
</evidence>
<dbReference type="PANTHER" id="PTHR33867">
    <property type="entry name" value="RIBOSOME MATURATION FACTOR RIMP"/>
    <property type="match status" value="1"/>
</dbReference>
<reference evidence="6 7" key="1">
    <citation type="submission" date="2018-08" db="EMBL/GenBank/DDBJ databases">
        <title>Meiothermus granaticius genome AF-68 sequencing project.</title>
        <authorList>
            <person name="Da Costa M.S."/>
            <person name="Albuquerque L."/>
            <person name="Raposo P."/>
            <person name="Froufe H.J.C."/>
            <person name="Barroso C.S."/>
            <person name="Egas C."/>
        </authorList>
    </citation>
    <scope>NUCLEOTIDE SEQUENCE [LARGE SCALE GENOMIC DNA]</scope>
    <source>
        <strain evidence="6 7">AF-68</strain>
    </source>
</reference>